<dbReference type="Proteomes" id="UP000294673">
    <property type="component" value="Segment"/>
</dbReference>
<name>A0A482GHW6_BPGOS</name>
<sequence>MPHAILKLKTRTIMSVKRTSPGYRRIASLATQEDIIYRIEHDKLEFTMNDAANICGRLNIERDSSNAMYVAALYFNGRLIETSFSVDRFEDTSSRVKTLMANMFIRTYLRTRISRYVGNGLSETEEHGLRRGLYKLLLELLPTRYGITVPDVDDAYWRDTLDWMLYQISETTSDLRYTRSLKGGSYAVYRSLRYNEQQHKAMVVTRLVFTVKSGLGDTANIEPFSEKSQYTTHLIEPVDCVTDDHTLDRYARQIWQTLTLPHMDIGLQSYTHRDRRTR</sequence>
<organism evidence="1 2">
    <name type="scientific">Escherichia phage vB_EcoM_Goslar</name>
    <dbReference type="NCBI Taxonomy" id="2502409"/>
    <lineage>
        <taxon>Viruses</taxon>
        <taxon>Duplodnaviria</taxon>
        <taxon>Heunggongvirae</taxon>
        <taxon>Uroviricota</taxon>
        <taxon>Caudoviricetes</taxon>
        <taxon>Chimalliviridae</taxon>
        <taxon>Goslarvirus</taxon>
        <taxon>Goslarvirus goslar</taxon>
    </lineage>
</organism>
<keyword evidence="2" id="KW-1185">Reference proteome</keyword>
<protein>
    <submittedName>
        <fullName evidence="1">Uncharacterized protein</fullName>
    </submittedName>
</protein>
<organismHost>
    <name type="scientific">Escherichia coli</name>
    <dbReference type="NCBI Taxonomy" id="562"/>
</organismHost>
<proteinExistence type="predicted"/>
<gene>
    <name evidence="1" type="ORF">Goslar_00183</name>
</gene>
<evidence type="ECO:0000313" key="2">
    <source>
        <dbReference type="Proteomes" id="UP000294673"/>
    </source>
</evidence>
<reference evidence="1 2" key="1">
    <citation type="submission" date="2018-12" db="EMBL/GenBank/DDBJ databases">
        <title>Still something new to discover - new insights into E. coli phage diversity and taxonomy.</title>
        <authorList>
            <person name="Korf I.H.E."/>
            <person name="Adriaennsens E."/>
            <person name="Dreiseikelmann B."/>
            <person name="Kropinski A."/>
            <person name="Nimtz M."/>
            <person name="Meier-Kolthoff J.P."/>
            <person name="Rohde M."/>
            <person name="van Raaij M."/>
            <person name="Wittmann J."/>
        </authorList>
    </citation>
    <scope>NUCLEOTIDE SEQUENCE [LARGE SCALE GENOMIC DNA]</scope>
</reference>
<dbReference type="EMBL" id="MK327938">
    <property type="protein sequence ID" value="QBO63976.1"/>
    <property type="molecule type" value="Genomic_DNA"/>
</dbReference>
<accession>A0A482GHW6</accession>
<evidence type="ECO:0000313" key="1">
    <source>
        <dbReference type="EMBL" id="QBO63976.1"/>
    </source>
</evidence>